<evidence type="ECO:0000259" key="1">
    <source>
        <dbReference type="Pfam" id="PF12281"/>
    </source>
</evidence>
<organism evidence="2 3">
    <name type="scientific">Neorhizobium galegae bv. officinalis</name>
    <dbReference type="NCBI Taxonomy" id="323656"/>
    <lineage>
        <taxon>Bacteria</taxon>
        <taxon>Pseudomonadati</taxon>
        <taxon>Pseudomonadota</taxon>
        <taxon>Alphaproteobacteria</taxon>
        <taxon>Hyphomicrobiales</taxon>
        <taxon>Rhizobiaceae</taxon>
        <taxon>Rhizobium/Agrobacterium group</taxon>
        <taxon>Neorhizobium</taxon>
    </lineage>
</organism>
<evidence type="ECO:0000313" key="2">
    <source>
        <dbReference type="EMBL" id="CDZ32002.1"/>
    </source>
</evidence>
<dbReference type="Proteomes" id="UP000046176">
    <property type="component" value="Unassembled WGS sequence"/>
</dbReference>
<proteinExistence type="predicted"/>
<name>A0A0T7FAF0_NEOGA</name>
<dbReference type="RefSeq" id="WP_046665066.1">
    <property type="nucleotide sequence ID" value="NZ_CCRH01000002.1"/>
</dbReference>
<dbReference type="InterPro" id="IPR058575">
    <property type="entry name" value="NTP_transf_8_dom"/>
</dbReference>
<dbReference type="Pfam" id="PF12281">
    <property type="entry name" value="NTP_transf_8"/>
    <property type="match status" value="1"/>
</dbReference>
<gene>
    <name evidence="2" type="ORF">NGAL_HAMBI1145_07720</name>
</gene>
<accession>A0A0T7FAF0</accession>
<feature type="domain" description="Nucleotidyltransferase-like" evidence="1">
    <location>
        <begin position="114"/>
        <end position="322"/>
    </location>
</feature>
<dbReference type="OrthoDB" id="8250574at2"/>
<sequence>MFEISVLNGEQSRQIIDTEQAFSAWKAASAELKSRYSGSMAFKTVAGRDYLYRKTGTIWKSLGPRNDETELTHQRFHQGRERLRERTAALTRRLDELAAVNRAMRLGRVPLIAARILRALGSSFLMGSAVDVVGTHCIFAYERMVGVRVDSQLVATGDIDLLFDARTSLRLLGKSLPENGWLGLLQQVDHSFHLLAKGDFRAANDEGFLVDLITPTGPDPIRSKRTPPAKGAGDLTAVEIEGLVWLVNSPKVEIVVLDARGYPVVMSVPDPRSFALHKLWVSERDDRDAIKKRRDRDQADLVARLLAEHMPHLRFDDPALQALPSELRQLAARFADKPEPASLEPGW</sequence>
<reference evidence="2 3" key="1">
    <citation type="submission" date="2014-08" db="EMBL/GenBank/DDBJ databases">
        <authorList>
            <person name="Chen Y.-H."/>
        </authorList>
    </citation>
    <scope>NUCLEOTIDE SEQUENCE [LARGE SCALE GENOMIC DNA]</scope>
</reference>
<dbReference type="EMBL" id="CCRH01000002">
    <property type="protein sequence ID" value="CDZ32002.1"/>
    <property type="molecule type" value="Genomic_DNA"/>
</dbReference>
<dbReference type="AlphaFoldDB" id="A0A0T7FAF0"/>
<protein>
    <recommendedName>
        <fullName evidence="1">Nucleotidyltransferase-like domain-containing protein</fullName>
    </recommendedName>
</protein>
<evidence type="ECO:0000313" key="3">
    <source>
        <dbReference type="Proteomes" id="UP000046176"/>
    </source>
</evidence>